<proteinExistence type="predicted"/>
<evidence type="ECO:0000313" key="2">
    <source>
        <dbReference type="EMBL" id="PIA13526.1"/>
    </source>
</evidence>
<feature type="compositionally biased region" description="Polar residues" evidence="1">
    <location>
        <begin position="1"/>
        <end position="11"/>
    </location>
</feature>
<accession>A0A2G5B3E8</accession>
<dbReference type="Proteomes" id="UP000242474">
    <property type="component" value="Unassembled WGS sequence"/>
</dbReference>
<feature type="region of interest" description="Disordered" evidence="1">
    <location>
        <begin position="1"/>
        <end position="55"/>
    </location>
</feature>
<sequence>MTVPSLPNTIGPNELSHVDSGFAEDNAGTANETSNLPANSSQMPPHQQSIIPDERDFPIKFNSENDEKYNEHDFLTSITFVLRLKNGSFVKATCKDFIMEPLLSTYEATSSLQMKWRGSMIVSKEVEKLHPFVSEVKADNQPETESKEKNLNSLIDVPESETVASIAYKISTDCVDNTNFTLHLYAIIANEDEQYESIDLSRYHTYKC</sequence>
<name>A0A2G5B3E8_COERN</name>
<organism evidence="2 3">
    <name type="scientific">Coemansia reversa (strain ATCC 12441 / NRRL 1564)</name>
    <dbReference type="NCBI Taxonomy" id="763665"/>
    <lineage>
        <taxon>Eukaryota</taxon>
        <taxon>Fungi</taxon>
        <taxon>Fungi incertae sedis</taxon>
        <taxon>Zoopagomycota</taxon>
        <taxon>Kickxellomycotina</taxon>
        <taxon>Kickxellomycetes</taxon>
        <taxon>Kickxellales</taxon>
        <taxon>Kickxellaceae</taxon>
        <taxon>Coemansia</taxon>
    </lineage>
</organism>
<feature type="compositionally biased region" description="Polar residues" evidence="1">
    <location>
        <begin position="28"/>
        <end position="50"/>
    </location>
</feature>
<dbReference type="AlphaFoldDB" id="A0A2G5B3E8"/>
<reference evidence="2 3" key="1">
    <citation type="journal article" date="2015" name="Genome Biol. Evol.">
        <title>Phylogenomic analyses indicate that early fungi evolved digesting cell walls of algal ancestors of land plants.</title>
        <authorList>
            <person name="Chang Y."/>
            <person name="Wang S."/>
            <person name="Sekimoto S."/>
            <person name="Aerts A.L."/>
            <person name="Choi C."/>
            <person name="Clum A."/>
            <person name="LaButti K.M."/>
            <person name="Lindquist E.A."/>
            <person name="Yee Ngan C."/>
            <person name="Ohm R.A."/>
            <person name="Salamov A.A."/>
            <person name="Grigoriev I.V."/>
            <person name="Spatafora J.W."/>
            <person name="Berbee M.L."/>
        </authorList>
    </citation>
    <scope>NUCLEOTIDE SEQUENCE [LARGE SCALE GENOMIC DNA]</scope>
    <source>
        <strain evidence="2 3">NRRL 1564</strain>
    </source>
</reference>
<protein>
    <submittedName>
        <fullName evidence="2">Uncharacterized protein</fullName>
    </submittedName>
</protein>
<evidence type="ECO:0000256" key="1">
    <source>
        <dbReference type="SAM" id="MobiDB-lite"/>
    </source>
</evidence>
<dbReference type="EMBL" id="KZ303534">
    <property type="protein sequence ID" value="PIA13526.1"/>
    <property type="molecule type" value="Genomic_DNA"/>
</dbReference>
<keyword evidence="3" id="KW-1185">Reference proteome</keyword>
<evidence type="ECO:0000313" key="3">
    <source>
        <dbReference type="Proteomes" id="UP000242474"/>
    </source>
</evidence>
<gene>
    <name evidence="2" type="ORF">COEREDRAFT_89502</name>
</gene>